<dbReference type="InterPro" id="IPR020557">
    <property type="entry name" value="Fumarate_lyase_CS"/>
</dbReference>
<dbReference type="GO" id="GO:0016829">
    <property type="term" value="F:lyase activity"/>
    <property type="evidence" value="ECO:0007669"/>
    <property type="project" value="UniProtKB-KW"/>
</dbReference>
<reference evidence="3" key="1">
    <citation type="submission" date="2022-08" db="EMBL/GenBank/DDBJ databases">
        <title>Genome sequencing of akame (Lates japonicus).</title>
        <authorList>
            <person name="Hashiguchi Y."/>
            <person name="Takahashi H."/>
        </authorList>
    </citation>
    <scope>NUCLEOTIDE SEQUENCE</scope>
    <source>
        <strain evidence="3">Kochi</strain>
    </source>
</reference>
<feature type="domain" description="Fumarate lyase N-terminal" evidence="2">
    <location>
        <begin position="123"/>
        <end position="163"/>
    </location>
</feature>
<dbReference type="AlphaFoldDB" id="A0AAD3M2R1"/>
<dbReference type="InterPro" id="IPR022761">
    <property type="entry name" value="Fumarate_lyase_N"/>
</dbReference>
<dbReference type="PROSITE" id="PS00163">
    <property type="entry name" value="FUMARATE_LYASES"/>
    <property type="match status" value="1"/>
</dbReference>
<evidence type="ECO:0000256" key="1">
    <source>
        <dbReference type="SAM" id="Phobius"/>
    </source>
</evidence>
<evidence type="ECO:0000313" key="3">
    <source>
        <dbReference type="EMBL" id="GLD46555.1"/>
    </source>
</evidence>
<keyword evidence="1" id="KW-0472">Membrane</keyword>
<dbReference type="EMBL" id="BRZM01000002">
    <property type="protein sequence ID" value="GLD46555.1"/>
    <property type="molecule type" value="Genomic_DNA"/>
</dbReference>
<sequence>MEKSNASIFMTRGCGMLTSEGARLLCESSEKAKLVTTDEMNQIFMGWIRSWDCALQEAAHWQEQSSTRRMCRPRYLAVSLPYRWLNPASVTLVALSRTERFRRSRKELMFYLGSGVLVLGFAMSDPLVGRQFEDLMYSTTGSSLMPQKKNADSLEPIRSKAGRGLWQESTRGDGGSSVLTCYIDLAYYLVEEGSLCLSDVPVGLQEQCVCGAAQRSGGTAKRRAAAQVEHLRNWLKKYIPKPNFTFKI</sequence>
<keyword evidence="3" id="KW-0456">Lyase</keyword>
<keyword evidence="4" id="KW-1185">Reference proteome</keyword>
<evidence type="ECO:0000313" key="4">
    <source>
        <dbReference type="Proteomes" id="UP001279410"/>
    </source>
</evidence>
<protein>
    <submittedName>
        <fullName evidence="3">Argininosuccinate lyase isoform X2</fullName>
    </submittedName>
</protein>
<keyword evidence="1" id="KW-1133">Transmembrane helix</keyword>
<dbReference type="Pfam" id="PF00206">
    <property type="entry name" value="Lyase_1"/>
    <property type="match status" value="1"/>
</dbReference>
<gene>
    <name evidence="3" type="ORF">AKAME5_000090600</name>
</gene>
<name>A0AAD3M2R1_LATJO</name>
<accession>A0AAD3M2R1</accession>
<proteinExistence type="predicted"/>
<dbReference type="Proteomes" id="UP001279410">
    <property type="component" value="Unassembled WGS sequence"/>
</dbReference>
<evidence type="ECO:0000259" key="2">
    <source>
        <dbReference type="Pfam" id="PF00206"/>
    </source>
</evidence>
<dbReference type="SUPFAM" id="SSF48557">
    <property type="entry name" value="L-aspartase-like"/>
    <property type="match status" value="1"/>
</dbReference>
<organism evidence="3 4">
    <name type="scientific">Lates japonicus</name>
    <name type="common">Japanese lates</name>
    <dbReference type="NCBI Taxonomy" id="270547"/>
    <lineage>
        <taxon>Eukaryota</taxon>
        <taxon>Metazoa</taxon>
        <taxon>Chordata</taxon>
        <taxon>Craniata</taxon>
        <taxon>Vertebrata</taxon>
        <taxon>Euteleostomi</taxon>
        <taxon>Actinopterygii</taxon>
        <taxon>Neopterygii</taxon>
        <taxon>Teleostei</taxon>
        <taxon>Neoteleostei</taxon>
        <taxon>Acanthomorphata</taxon>
        <taxon>Carangaria</taxon>
        <taxon>Carangaria incertae sedis</taxon>
        <taxon>Centropomidae</taxon>
        <taxon>Lates</taxon>
    </lineage>
</organism>
<dbReference type="Gene3D" id="1.20.200.10">
    <property type="entry name" value="Fumarase/aspartase (Central domain)"/>
    <property type="match status" value="1"/>
</dbReference>
<keyword evidence="1" id="KW-0812">Transmembrane</keyword>
<dbReference type="InterPro" id="IPR008948">
    <property type="entry name" value="L-Aspartase-like"/>
</dbReference>
<feature type="transmembrane region" description="Helical" evidence="1">
    <location>
        <begin position="108"/>
        <end position="128"/>
    </location>
</feature>
<comment type="caution">
    <text evidence="3">The sequence shown here is derived from an EMBL/GenBank/DDBJ whole genome shotgun (WGS) entry which is preliminary data.</text>
</comment>